<evidence type="ECO:0000259" key="2">
    <source>
        <dbReference type="Pfam" id="PF01833"/>
    </source>
</evidence>
<dbReference type="EMBL" id="JACXYZ010000001">
    <property type="protein sequence ID" value="MBD3924288.1"/>
    <property type="molecule type" value="Genomic_DNA"/>
</dbReference>
<feature type="transmembrane region" description="Helical" evidence="1">
    <location>
        <begin position="139"/>
        <end position="158"/>
    </location>
</feature>
<dbReference type="Gene3D" id="2.60.40.10">
    <property type="entry name" value="Immunoglobulins"/>
    <property type="match status" value="1"/>
</dbReference>
<feature type="transmembrane region" description="Helical" evidence="1">
    <location>
        <begin position="289"/>
        <end position="308"/>
    </location>
</feature>
<keyword evidence="1" id="KW-1133">Transmembrane helix</keyword>
<proteinExistence type="predicted"/>
<keyword evidence="1" id="KW-0472">Membrane</keyword>
<dbReference type="InterPro" id="IPR013783">
    <property type="entry name" value="Ig-like_fold"/>
</dbReference>
<keyword evidence="4" id="KW-1185">Reference proteome</keyword>
<accession>A0ABR8N812</accession>
<evidence type="ECO:0000313" key="4">
    <source>
        <dbReference type="Proteomes" id="UP000618818"/>
    </source>
</evidence>
<dbReference type="SUPFAM" id="SSF81296">
    <property type="entry name" value="E set domains"/>
    <property type="match status" value="1"/>
</dbReference>
<feature type="transmembrane region" description="Helical" evidence="1">
    <location>
        <begin position="114"/>
        <end position="133"/>
    </location>
</feature>
<gene>
    <name evidence="3" type="ORF">IEZ26_06615</name>
</gene>
<evidence type="ECO:0000256" key="1">
    <source>
        <dbReference type="SAM" id="Phobius"/>
    </source>
</evidence>
<feature type="domain" description="IPT/TIG" evidence="2">
    <location>
        <begin position="341"/>
        <end position="422"/>
    </location>
</feature>
<dbReference type="InterPro" id="IPR002909">
    <property type="entry name" value="IPT_dom"/>
</dbReference>
<name>A0ABR8N812_9ACTN</name>
<dbReference type="RefSeq" id="WP_191194072.1">
    <property type="nucleotide sequence ID" value="NZ_JACXYZ010000001.1"/>
</dbReference>
<dbReference type="Pfam" id="PF01833">
    <property type="entry name" value="TIG"/>
    <property type="match status" value="1"/>
</dbReference>
<dbReference type="Proteomes" id="UP000618818">
    <property type="component" value="Unassembled WGS sequence"/>
</dbReference>
<comment type="caution">
    <text evidence="3">The sequence shown here is derived from an EMBL/GenBank/DDBJ whole genome shotgun (WGS) entry which is preliminary data.</text>
</comment>
<keyword evidence="1" id="KW-0812">Transmembrane</keyword>
<sequence>MAVNVKIDVNGNRYSGDKVNVRAGDKVTLSAVTAAAGAAAIDGTWKHEKEALKPAKDEAGEEQAGKVEITIGRNTAGKHIFTSKANTADKAEATLELVGEPDDEGRSSFWKGTGAVFGVLGMFTVLVGVTLFVPPDRFHVARSIVVGILTIAAMLVLADVAGRVTAGKSGLPALVKGADQRASTSKIQYLLWTLLLGFVLALVAAYAGLTDGSTFQCGESTTNFCIPGEEATWTPYLILLGVPAATAAVAKGIVSTKVSNGVLQKTEAQQPSLADVATNDAGNADLVDIQYLVFNLIAFVYVGAYFATNQTLPRVPDLLLGLTSAAAATYVLNKSLLNNKPTITSVTPSAIKPGDVLTVKGENLLVKDSDGKTPQTLSAKVAGIAATAKVFEEPSGSGHLTIQVPEGIATSTQTTPTVTVVTTANIETDGYPISLVPITVLGWSQTATQTRAPAAGADNAKLTVTGLPKKLELDEADWKTVRVIIGGMDSPGELTDDNEVTFDVPDGLVKGETEVKVAFQGRTSAVAKVPIA</sequence>
<dbReference type="InterPro" id="IPR014756">
    <property type="entry name" value="Ig_E-set"/>
</dbReference>
<organism evidence="3 4">
    <name type="scientific">Nocardioides cavernae</name>
    <dbReference type="NCBI Taxonomy" id="1921566"/>
    <lineage>
        <taxon>Bacteria</taxon>
        <taxon>Bacillati</taxon>
        <taxon>Actinomycetota</taxon>
        <taxon>Actinomycetes</taxon>
        <taxon>Propionibacteriales</taxon>
        <taxon>Nocardioidaceae</taxon>
        <taxon>Nocardioides</taxon>
    </lineage>
</organism>
<protein>
    <submittedName>
        <fullName evidence="3">IPT/TIG domain-containing protein</fullName>
    </submittedName>
</protein>
<feature type="transmembrane region" description="Helical" evidence="1">
    <location>
        <begin position="189"/>
        <end position="209"/>
    </location>
</feature>
<evidence type="ECO:0000313" key="3">
    <source>
        <dbReference type="EMBL" id="MBD3924288.1"/>
    </source>
</evidence>
<reference evidence="3 4" key="1">
    <citation type="submission" date="2020-09" db="EMBL/GenBank/DDBJ databases">
        <title>novel species in genus Nocardioides.</title>
        <authorList>
            <person name="Zhang G."/>
        </authorList>
    </citation>
    <scope>NUCLEOTIDE SEQUENCE [LARGE SCALE GENOMIC DNA]</scope>
    <source>
        <strain evidence="3 4">KCTC 39551</strain>
    </source>
</reference>